<protein>
    <submittedName>
        <fullName evidence="1">Uncharacterized protein</fullName>
    </submittedName>
</protein>
<sequence length="63" mass="7160">MCPIRANNGFYYRTFSWWLEIGKVVTSTGAESPGINVAKVLIILIAYVSVMSNFLEKYFSSYL</sequence>
<gene>
    <name evidence="1" type="ORF">HBA49_00830</name>
</gene>
<evidence type="ECO:0000313" key="1">
    <source>
        <dbReference type="EMBL" id="QIP44241.1"/>
    </source>
</evidence>
<accession>A0A6H9XHE2</accession>
<proteinExistence type="predicted"/>
<organism evidence="1">
    <name type="scientific">Corynebacterium matruchotii</name>
    <dbReference type="NCBI Taxonomy" id="43768"/>
    <lineage>
        <taxon>Bacteria</taxon>
        <taxon>Bacillati</taxon>
        <taxon>Actinomycetota</taxon>
        <taxon>Actinomycetes</taxon>
        <taxon>Mycobacteriales</taxon>
        <taxon>Corynebacteriaceae</taxon>
        <taxon>Corynebacterium</taxon>
    </lineage>
</organism>
<dbReference type="AlphaFoldDB" id="A0A6H9XHE2"/>
<dbReference type="EMBL" id="CP050134">
    <property type="protein sequence ID" value="QIP44241.1"/>
    <property type="molecule type" value="Genomic_DNA"/>
</dbReference>
<reference evidence="1" key="1">
    <citation type="submission" date="2020-03" db="EMBL/GenBank/DDBJ databases">
        <authorList>
            <person name="Johnston C.D."/>
            <person name="Cotton S.L."/>
            <person name="Dewhirst F.E."/>
        </authorList>
    </citation>
    <scope>NUCLEOTIDE SEQUENCE [LARGE SCALE GENOMIC DNA]</scope>
    <source>
        <strain evidence="1">ATCC 14266</strain>
    </source>
</reference>
<name>A0A6H9XHE2_9CORY</name>